<sequence length="288" mass="31574">MTDSSGTYDIAVSFSGRQRDYVERVVRACEAQGVTVFYDRDDTVRLWGKNVITELRRVYGGVAVRHVLPFLSEDYIAGAYPMDEFYAALTASVHRGGDYLLPVVMDDVEIPAELLNPAIIYLCAAEHSPAELAGLIAKKVALSRAEGQEPREVVDVVAEGPRMPRVSPPRAVLAAAMARVGEILDRNSRLLSEYGFACSVRTSERSVQLVLAEDGCAIWDLALTWSQTGDALEVRLGPDRSALDGTVTAHRDASLRYNASGPSTLSTADDLAELLWHKVIDFIEQRCQ</sequence>
<dbReference type="Gene3D" id="3.40.50.10140">
    <property type="entry name" value="Toll/interleukin-1 receptor homology (TIR) domain"/>
    <property type="match status" value="1"/>
</dbReference>
<dbReference type="InterPro" id="IPR000157">
    <property type="entry name" value="TIR_dom"/>
</dbReference>
<dbReference type="Pfam" id="PF13676">
    <property type="entry name" value="TIR_2"/>
    <property type="match status" value="1"/>
</dbReference>
<evidence type="ECO:0000259" key="1">
    <source>
        <dbReference type="Pfam" id="PF13676"/>
    </source>
</evidence>
<proteinExistence type="predicted"/>
<dbReference type="SUPFAM" id="SSF52200">
    <property type="entry name" value="Toll/Interleukin receptor TIR domain"/>
    <property type="match status" value="1"/>
</dbReference>
<gene>
    <name evidence="2" type="ORF">ACFSVL_24855</name>
</gene>
<feature type="domain" description="TIR" evidence="1">
    <location>
        <begin position="10"/>
        <end position="117"/>
    </location>
</feature>
<accession>A0ABW5HD66</accession>
<reference evidence="3" key="1">
    <citation type="journal article" date="2019" name="Int. J. Syst. Evol. Microbiol.">
        <title>The Global Catalogue of Microorganisms (GCM) 10K type strain sequencing project: providing services to taxonomists for standard genome sequencing and annotation.</title>
        <authorList>
            <consortium name="The Broad Institute Genomics Platform"/>
            <consortium name="The Broad Institute Genome Sequencing Center for Infectious Disease"/>
            <person name="Wu L."/>
            <person name="Ma J."/>
        </authorList>
    </citation>
    <scope>NUCLEOTIDE SEQUENCE [LARGE SCALE GENOMIC DNA]</scope>
    <source>
        <strain evidence="3">CGMCC 4.7641</strain>
    </source>
</reference>
<keyword evidence="3" id="KW-1185">Reference proteome</keyword>
<name>A0ABW5HD66_9PSEU</name>
<evidence type="ECO:0000313" key="3">
    <source>
        <dbReference type="Proteomes" id="UP001597483"/>
    </source>
</evidence>
<dbReference type="Proteomes" id="UP001597483">
    <property type="component" value="Unassembled WGS sequence"/>
</dbReference>
<dbReference type="RefSeq" id="WP_378307948.1">
    <property type="nucleotide sequence ID" value="NZ_JBHUKS010000017.1"/>
</dbReference>
<protein>
    <submittedName>
        <fullName evidence="2">TIR domain-containing protein</fullName>
    </submittedName>
</protein>
<organism evidence="2 3">
    <name type="scientific">Amycolatopsis silviterrae</name>
    <dbReference type="NCBI Taxonomy" id="1656914"/>
    <lineage>
        <taxon>Bacteria</taxon>
        <taxon>Bacillati</taxon>
        <taxon>Actinomycetota</taxon>
        <taxon>Actinomycetes</taxon>
        <taxon>Pseudonocardiales</taxon>
        <taxon>Pseudonocardiaceae</taxon>
        <taxon>Amycolatopsis</taxon>
    </lineage>
</organism>
<evidence type="ECO:0000313" key="2">
    <source>
        <dbReference type="EMBL" id="MFD2470644.1"/>
    </source>
</evidence>
<dbReference type="EMBL" id="JBHUKS010000017">
    <property type="protein sequence ID" value="MFD2470644.1"/>
    <property type="molecule type" value="Genomic_DNA"/>
</dbReference>
<comment type="caution">
    <text evidence="2">The sequence shown here is derived from an EMBL/GenBank/DDBJ whole genome shotgun (WGS) entry which is preliminary data.</text>
</comment>
<dbReference type="InterPro" id="IPR035897">
    <property type="entry name" value="Toll_tir_struct_dom_sf"/>
</dbReference>